<comment type="caution">
    <text evidence="1">The sequence shown here is derived from an EMBL/GenBank/DDBJ whole genome shotgun (WGS) entry which is preliminary data.</text>
</comment>
<proteinExistence type="predicted"/>
<organism evidence="1 2">
    <name type="scientific">Adineta steineri</name>
    <dbReference type="NCBI Taxonomy" id="433720"/>
    <lineage>
        <taxon>Eukaryota</taxon>
        <taxon>Metazoa</taxon>
        <taxon>Spiralia</taxon>
        <taxon>Gnathifera</taxon>
        <taxon>Rotifera</taxon>
        <taxon>Eurotatoria</taxon>
        <taxon>Bdelloidea</taxon>
        <taxon>Adinetida</taxon>
        <taxon>Adinetidae</taxon>
        <taxon>Adineta</taxon>
    </lineage>
</organism>
<reference evidence="1" key="1">
    <citation type="submission" date="2021-02" db="EMBL/GenBank/DDBJ databases">
        <authorList>
            <person name="Nowell W R."/>
        </authorList>
    </citation>
    <scope>NUCLEOTIDE SEQUENCE</scope>
</reference>
<protein>
    <submittedName>
        <fullName evidence="1">Uncharacterized protein</fullName>
    </submittedName>
</protein>
<sequence length="171" mass="20016">MSLSPSFIRFLTERRSRRSDPCVKVLIWCSCFFGVCGLVFGINEYHQSNTYVERYCQIKSNEVLGPLKKSRWKPAWNITILDEGNDRIESSSTYSLKWWATRWVTAEFHDSRYIPGMNGATYANAQWTQWGASHGNNYPSGGWSYYSYGNVRNDTRFWMDINDQPTTCWSR</sequence>
<dbReference type="EMBL" id="CAJNOG010000039">
    <property type="protein sequence ID" value="CAF0820954.1"/>
    <property type="molecule type" value="Genomic_DNA"/>
</dbReference>
<dbReference type="Proteomes" id="UP000663845">
    <property type="component" value="Unassembled WGS sequence"/>
</dbReference>
<gene>
    <name evidence="1" type="ORF">JYZ213_LOCUS6308</name>
</gene>
<evidence type="ECO:0000313" key="2">
    <source>
        <dbReference type="Proteomes" id="UP000663845"/>
    </source>
</evidence>
<accession>A0A813UB25</accession>
<name>A0A813UB25_9BILA</name>
<dbReference type="AlphaFoldDB" id="A0A813UB25"/>
<evidence type="ECO:0000313" key="1">
    <source>
        <dbReference type="EMBL" id="CAF0820954.1"/>
    </source>
</evidence>